<dbReference type="Pfam" id="PF13280">
    <property type="entry name" value="WYL"/>
    <property type="match status" value="1"/>
</dbReference>
<evidence type="ECO:0000313" key="5">
    <source>
        <dbReference type="Proteomes" id="UP000256661"/>
    </source>
</evidence>
<dbReference type="RefSeq" id="WP_147312521.1">
    <property type="nucleotide sequence ID" value="NZ_QTTT01000001.1"/>
</dbReference>
<comment type="caution">
    <text evidence="4">The sequence shown here is derived from an EMBL/GenBank/DDBJ whole genome shotgun (WGS) entry which is preliminary data.</text>
</comment>
<evidence type="ECO:0000313" key="4">
    <source>
        <dbReference type="EMBL" id="REF00712.1"/>
    </source>
</evidence>
<dbReference type="InterPro" id="IPR026881">
    <property type="entry name" value="WYL_dom"/>
</dbReference>
<organism evidence="4 5">
    <name type="scientific">Thermomonospora umbrina</name>
    <dbReference type="NCBI Taxonomy" id="111806"/>
    <lineage>
        <taxon>Bacteria</taxon>
        <taxon>Bacillati</taxon>
        <taxon>Actinomycetota</taxon>
        <taxon>Actinomycetes</taxon>
        <taxon>Streptosporangiales</taxon>
        <taxon>Thermomonosporaceae</taxon>
        <taxon>Thermomonospora</taxon>
    </lineage>
</organism>
<dbReference type="InterPro" id="IPR032830">
    <property type="entry name" value="XPB/Ssl2_N"/>
</dbReference>
<gene>
    <name evidence="4" type="ORF">DFJ69_6281</name>
</gene>
<keyword evidence="5" id="KW-1185">Reference proteome</keyword>
<reference evidence="4 5" key="1">
    <citation type="submission" date="2018-08" db="EMBL/GenBank/DDBJ databases">
        <title>Sequencing the genomes of 1000 actinobacteria strains.</title>
        <authorList>
            <person name="Klenk H.-P."/>
        </authorList>
    </citation>
    <scope>NUCLEOTIDE SEQUENCE [LARGE SCALE GENOMIC DNA]</scope>
    <source>
        <strain evidence="4 5">DSM 43927</strain>
    </source>
</reference>
<sequence length="673" mass="72390">MTGTPLRDRLAALEQHALAEVLAARADVCGPTEPGGWNDLAHRLEQRPSVERALGRLTRPSLQVAKIAAQLGRNATRESITTVLGGPGAAVDEALTALERHALVWPGHGGVLDVAGPLRERWPTPSEVLWSAPFDPFPPRLPTVPVDRERVEATAAARLGEFVGHAAKTLIECARLPLHVFKTAGLQPRALRRVRDAAGCDEASARLVLACAKRAGLFVVDGERLGLSPGGDAFTHLPPGEQAARLLSAWWLLESAPTRTRSDDGGRLHPLSAKAACDGCAEVRHELISVLREVPEGQGVHAPKDLAGALGWRRPLACDHRPHGPLTREAVLLGLVAHGALSSFGAFLAAGDHAGLVRRASQLLPAFSEHATIGPGFMVTVRGTPSRRLAKELDAVADGFVGPVWRIGDDSLRRALESGLGAADIEARLAANSAEPLPPSLRSKIAKVAGGHVPPPRLREVPATCVFHGTDHELLARAARHPALQGLGVRLLSPGVLIATGPRESVLAALRAAGYHATAEDPGPGPLPPPPSQEPPPDFDALAERLRRRPHVPPRSPARTRPAGPRAATRSSPRRTPLERWLRIVTRQCPDLDSDEMRQLAEAIAEDERVRIAYVDQNGVETDRVIAPPYEPVRINRKRLLKAVCELRSAQTGRREERNFHFSRIQSVRTVDD</sequence>
<feature type="compositionally biased region" description="Low complexity" evidence="1">
    <location>
        <begin position="557"/>
        <end position="575"/>
    </location>
</feature>
<keyword evidence="4" id="KW-0347">Helicase</keyword>
<name>A0A3D9TAB2_9ACTN</name>
<keyword evidence="4" id="KW-0378">Hydrolase</keyword>
<dbReference type="PROSITE" id="PS52050">
    <property type="entry name" value="WYL"/>
    <property type="match status" value="1"/>
</dbReference>
<protein>
    <submittedName>
        <fullName evidence="4">XPB/Ssl2-like helicase family protein</fullName>
    </submittedName>
</protein>
<dbReference type="AlphaFoldDB" id="A0A3D9TAB2"/>
<feature type="region of interest" description="Disordered" evidence="1">
    <location>
        <begin position="517"/>
        <end position="577"/>
    </location>
</feature>
<evidence type="ECO:0000259" key="3">
    <source>
        <dbReference type="Pfam" id="PF13625"/>
    </source>
</evidence>
<feature type="domain" description="Helicase XPB/Ssl2 N-terminal" evidence="3">
    <location>
        <begin position="383"/>
        <end position="492"/>
    </location>
</feature>
<evidence type="ECO:0000256" key="1">
    <source>
        <dbReference type="SAM" id="MobiDB-lite"/>
    </source>
</evidence>
<dbReference type="Proteomes" id="UP000256661">
    <property type="component" value="Unassembled WGS sequence"/>
</dbReference>
<keyword evidence="4" id="KW-0547">Nucleotide-binding</keyword>
<proteinExistence type="predicted"/>
<accession>A0A3D9TAB2</accession>
<dbReference type="EMBL" id="QTTT01000001">
    <property type="protein sequence ID" value="REF00712.1"/>
    <property type="molecule type" value="Genomic_DNA"/>
</dbReference>
<feature type="domain" description="WYL" evidence="2">
    <location>
        <begin position="597"/>
        <end position="669"/>
    </location>
</feature>
<feature type="compositionally biased region" description="Pro residues" evidence="1">
    <location>
        <begin position="523"/>
        <end position="538"/>
    </location>
</feature>
<evidence type="ECO:0000259" key="2">
    <source>
        <dbReference type="Pfam" id="PF13280"/>
    </source>
</evidence>
<dbReference type="GO" id="GO:0004386">
    <property type="term" value="F:helicase activity"/>
    <property type="evidence" value="ECO:0007669"/>
    <property type="project" value="UniProtKB-KW"/>
</dbReference>
<dbReference type="OrthoDB" id="3415124at2"/>
<keyword evidence="4" id="KW-0067">ATP-binding</keyword>
<dbReference type="Pfam" id="PF13625">
    <property type="entry name" value="Helicase_C_3"/>
    <property type="match status" value="1"/>
</dbReference>